<feature type="domain" description="Methyl-accepting transducer" evidence="6">
    <location>
        <begin position="269"/>
        <end position="498"/>
    </location>
</feature>
<dbReference type="InterPro" id="IPR003660">
    <property type="entry name" value="HAMP_dom"/>
</dbReference>
<dbReference type="EMBL" id="JAADJT010000001">
    <property type="protein sequence ID" value="NGZ82731.1"/>
    <property type="molecule type" value="Genomic_DNA"/>
</dbReference>
<evidence type="ECO:0000256" key="3">
    <source>
        <dbReference type="PROSITE-ProRule" id="PRU00284"/>
    </source>
</evidence>
<proteinExistence type="inferred from homology"/>
<dbReference type="PANTHER" id="PTHR43531:SF14">
    <property type="entry name" value="METHYL-ACCEPTING CHEMOTAXIS PROTEIN I-RELATED"/>
    <property type="match status" value="1"/>
</dbReference>
<keyword evidence="4" id="KW-0175">Coiled coil</keyword>
<evidence type="ECO:0000256" key="2">
    <source>
        <dbReference type="ARBA" id="ARBA00029447"/>
    </source>
</evidence>
<dbReference type="CDD" id="cd11386">
    <property type="entry name" value="MCP_signal"/>
    <property type="match status" value="1"/>
</dbReference>
<feature type="region of interest" description="Disordered" evidence="5">
    <location>
        <begin position="521"/>
        <end position="547"/>
    </location>
</feature>
<dbReference type="PANTHER" id="PTHR43531">
    <property type="entry name" value="PROTEIN ICFG"/>
    <property type="match status" value="1"/>
</dbReference>
<dbReference type="PRINTS" id="PR00260">
    <property type="entry name" value="CHEMTRNSDUCR"/>
</dbReference>
<dbReference type="Proteomes" id="UP000666369">
    <property type="component" value="Unassembled WGS sequence"/>
</dbReference>
<dbReference type="InterPro" id="IPR004090">
    <property type="entry name" value="Chemotax_Me-accpt_rcpt"/>
</dbReference>
<dbReference type="Gene3D" id="1.10.287.950">
    <property type="entry name" value="Methyl-accepting chemotaxis protein"/>
    <property type="match status" value="1"/>
</dbReference>
<dbReference type="InterPro" id="IPR024478">
    <property type="entry name" value="HlyB_4HB_MCP"/>
</dbReference>
<evidence type="ECO:0000259" key="7">
    <source>
        <dbReference type="PROSITE" id="PS50885"/>
    </source>
</evidence>
<dbReference type="SUPFAM" id="SSF58104">
    <property type="entry name" value="Methyl-accepting chemotaxis protein (MCP) signaling domain"/>
    <property type="match status" value="1"/>
</dbReference>
<accession>A0ABX0FEG8</accession>
<sequence>MLKKLRIGPKLLLAPGLVLALLLVTAAAAYVGMVRQNASLENLVQVRAARLKTAADVSGEARYAHAHIYQLLAWINGSFAQARLDALGRQIKERHAGIEQQLRQLNALADDGERRIVALSLQALAAYRKAVLETMEMAQMDQSIATNAMARAEKQFLLLNEQLAQLSALEKRLSEQAHAEAKADFRALSATIASMVLLSIALSLGVTMAVRGAMLRDIRGIAEVVVALAAGRLAPGRGNDGRDEIADTARTLDQTMHNLTQTLTAILASVRTIDTAAHEIASGNLDLSTRTELQAGSLQQTASAMDSLTRAVQQNAANARQARQLAAGATELAQTGGAAVQQAVRTMDSIRASSRQIVDIIGVIDGISFQTNILALNAAVEAARAGEQGRGFAVVAAEVRTLAQRSAAAAKEIKTLIAASVATIDSGSASVHQAGERMDDIVASVRQVNDIIARISDASAEQAQGIAEVNQAVGQMDDVTQRNAALVEQAAAAAASLQEQAEQLSLAVSVFKLEPASAHGLAQKARTGQAEPPRQLHRFRNADARTG</sequence>
<dbReference type="RefSeq" id="WP_166097360.1">
    <property type="nucleotide sequence ID" value="NZ_JAADJT010000001.1"/>
</dbReference>
<dbReference type="PROSITE" id="PS50111">
    <property type="entry name" value="CHEMOTAXIS_TRANSDUC_2"/>
    <property type="match status" value="1"/>
</dbReference>
<keyword evidence="1" id="KW-0488">Methylation</keyword>
<protein>
    <submittedName>
        <fullName evidence="8">Methyl-accepting chemotaxis protein</fullName>
    </submittedName>
</protein>
<evidence type="ECO:0000256" key="5">
    <source>
        <dbReference type="SAM" id="MobiDB-lite"/>
    </source>
</evidence>
<name>A0ABX0FEG8_9BURK</name>
<dbReference type="Pfam" id="PF12729">
    <property type="entry name" value="4HB_MCP_1"/>
    <property type="match status" value="1"/>
</dbReference>
<reference evidence="9" key="1">
    <citation type="submission" date="2023-07" db="EMBL/GenBank/DDBJ databases">
        <title>Duganella aceri sp. nov., isolated from tree sap.</title>
        <authorList>
            <person name="Kim I.S."/>
        </authorList>
    </citation>
    <scope>NUCLEOTIDE SEQUENCE [LARGE SCALE GENOMIC DNA]</scope>
    <source>
        <strain evidence="9">SAP-35</strain>
    </source>
</reference>
<feature type="domain" description="HAMP" evidence="7">
    <location>
        <begin position="212"/>
        <end position="264"/>
    </location>
</feature>
<keyword evidence="3" id="KW-0807">Transducer</keyword>
<gene>
    <name evidence="8" type="ORF">GW587_00445</name>
</gene>
<organism evidence="8 9">
    <name type="scientific">Duganella aceris</name>
    <dbReference type="NCBI Taxonomy" id="2703883"/>
    <lineage>
        <taxon>Bacteria</taxon>
        <taxon>Pseudomonadati</taxon>
        <taxon>Pseudomonadota</taxon>
        <taxon>Betaproteobacteria</taxon>
        <taxon>Burkholderiales</taxon>
        <taxon>Oxalobacteraceae</taxon>
        <taxon>Telluria group</taxon>
        <taxon>Duganella</taxon>
    </lineage>
</organism>
<evidence type="ECO:0000259" key="6">
    <source>
        <dbReference type="PROSITE" id="PS50111"/>
    </source>
</evidence>
<keyword evidence="9" id="KW-1185">Reference proteome</keyword>
<evidence type="ECO:0000313" key="9">
    <source>
        <dbReference type="Proteomes" id="UP000666369"/>
    </source>
</evidence>
<evidence type="ECO:0000256" key="1">
    <source>
        <dbReference type="ARBA" id="ARBA00022481"/>
    </source>
</evidence>
<comment type="caution">
    <text evidence="8">The sequence shown here is derived from an EMBL/GenBank/DDBJ whole genome shotgun (WGS) entry which is preliminary data.</text>
</comment>
<evidence type="ECO:0000313" key="8">
    <source>
        <dbReference type="EMBL" id="NGZ82731.1"/>
    </source>
</evidence>
<dbReference type="InterPro" id="IPR051310">
    <property type="entry name" value="MCP_chemotaxis"/>
</dbReference>
<dbReference type="InterPro" id="IPR004089">
    <property type="entry name" value="MCPsignal_dom"/>
</dbReference>
<feature type="coiled-coil region" evidence="4">
    <location>
        <begin position="149"/>
        <end position="179"/>
    </location>
</feature>
<dbReference type="Pfam" id="PF00015">
    <property type="entry name" value="MCPsignal"/>
    <property type="match status" value="1"/>
</dbReference>
<dbReference type="SMART" id="SM00283">
    <property type="entry name" value="MA"/>
    <property type="match status" value="1"/>
</dbReference>
<evidence type="ECO:0000256" key="4">
    <source>
        <dbReference type="SAM" id="Coils"/>
    </source>
</evidence>
<comment type="similarity">
    <text evidence="2">Belongs to the methyl-accepting chemotaxis (MCP) protein family.</text>
</comment>
<dbReference type="PROSITE" id="PS50885">
    <property type="entry name" value="HAMP"/>
    <property type="match status" value="1"/>
</dbReference>